<dbReference type="CDD" id="cd14789">
    <property type="entry name" value="Tiki"/>
    <property type="match status" value="1"/>
</dbReference>
<dbReference type="PANTHER" id="PTHR40590">
    <property type="entry name" value="CYTOPLASMIC PROTEIN-RELATED"/>
    <property type="match status" value="1"/>
</dbReference>
<dbReference type="Pfam" id="PF01963">
    <property type="entry name" value="TraB_PrgY_gumN"/>
    <property type="match status" value="1"/>
</dbReference>
<dbReference type="InterPro" id="IPR047111">
    <property type="entry name" value="YbaP-like"/>
</dbReference>
<protein>
    <submittedName>
        <fullName evidence="1">TraB/GumN family protein</fullName>
    </submittedName>
</protein>
<organism evidence="1 2">
    <name type="scientific">Qipengyuania atrilutea</name>
    <dbReference type="NCBI Taxonomy" id="2744473"/>
    <lineage>
        <taxon>Bacteria</taxon>
        <taxon>Pseudomonadati</taxon>
        <taxon>Pseudomonadota</taxon>
        <taxon>Alphaproteobacteria</taxon>
        <taxon>Sphingomonadales</taxon>
        <taxon>Erythrobacteraceae</taxon>
        <taxon>Qipengyuania</taxon>
    </lineage>
</organism>
<proteinExistence type="predicted"/>
<evidence type="ECO:0000313" key="1">
    <source>
        <dbReference type="EMBL" id="NVD43765.1"/>
    </source>
</evidence>
<dbReference type="PANTHER" id="PTHR40590:SF1">
    <property type="entry name" value="CYTOPLASMIC PROTEIN"/>
    <property type="match status" value="1"/>
</dbReference>
<dbReference type="InterPro" id="IPR002816">
    <property type="entry name" value="TraB/PrgY/GumN_fam"/>
</dbReference>
<dbReference type="AlphaFoldDB" id="A0A850H3V9"/>
<name>A0A850H3V9_9SPHN</name>
<comment type="caution">
    <text evidence="1">The sequence shown here is derived from an EMBL/GenBank/DDBJ whole genome shotgun (WGS) entry which is preliminary data.</text>
</comment>
<keyword evidence="2" id="KW-1185">Reference proteome</keyword>
<sequence length="294" mass="31485">MAVLPACAQQAEPAVQAPAVASAEAASLDGPALWKVADEDTTVYLFGTIHALPEGKDWYSGTIAKAFDASGELVTEIPAGAENDPATAQLIQTKAMLPAGTTLRSKLTDTQRATYEEALAKLNLPAQAFDQFKPWFAGMTLGLLPLLQQGYSPEAGVEKVLEGKAGEAMTRGALETAEYQISVFDGMLEDAQISFLVETAEGIDDAKAKLDAMVSVWMAGDADRLAALMNEELTDPMLAERLLYTRNGNWAEWIDERLDEPGTVFIAVGAGHLAGRNSVQDKLAERDLKAVRVQ</sequence>
<gene>
    <name evidence="1" type="ORF">HUV48_01880</name>
</gene>
<dbReference type="Proteomes" id="UP000561438">
    <property type="component" value="Unassembled WGS sequence"/>
</dbReference>
<dbReference type="EMBL" id="JABWGV010000001">
    <property type="protein sequence ID" value="NVD43765.1"/>
    <property type="molecule type" value="Genomic_DNA"/>
</dbReference>
<reference evidence="1 2" key="1">
    <citation type="submission" date="2020-06" db="EMBL/GenBank/DDBJ databases">
        <title>Altererythrobacter sp. HHU K3-1.</title>
        <authorList>
            <person name="Zhang D."/>
            <person name="Xue H."/>
        </authorList>
    </citation>
    <scope>NUCLEOTIDE SEQUENCE [LARGE SCALE GENOMIC DNA]</scope>
    <source>
        <strain evidence="1 2">HHU K3-1</strain>
    </source>
</reference>
<evidence type="ECO:0000313" key="2">
    <source>
        <dbReference type="Proteomes" id="UP000561438"/>
    </source>
</evidence>
<accession>A0A850H3V9</accession>